<feature type="compositionally biased region" description="Basic and acidic residues" evidence="5">
    <location>
        <begin position="250"/>
        <end position="269"/>
    </location>
</feature>
<gene>
    <name evidence="7" type="ORF">B7P43_G14216</name>
</gene>
<dbReference type="Gene3D" id="6.10.250.3410">
    <property type="entry name" value="DBF zinc finger"/>
    <property type="match status" value="1"/>
</dbReference>
<feature type="region of interest" description="Disordered" evidence="5">
    <location>
        <begin position="851"/>
        <end position="892"/>
    </location>
</feature>
<evidence type="ECO:0000256" key="3">
    <source>
        <dbReference type="ARBA" id="ARBA00022833"/>
    </source>
</evidence>
<feature type="compositionally biased region" description="Low complexity" evidence="5">
    <location>
        <begin position="78"/>
        <end position="88"/>
    </location>
</feature>
<feature type="region of interest" description="Disordered" evidence="5">
    <location>
        <begin position="246"/>
        <end position="272"/>
    </location>
</feature>
<dbReference type="InterPro" id="IPR051590">
    <property type="entry name" value="Replication_Regulatory_Kinase"/>
</dbReference>
<dbReference type="GO" id="GO:0003676">
    <property type="term" value="F:nucleic acid binding"/>
    <property type="evidence" value="ECO:0007669"/>
    <property type="project" value="InterPro"/>
</dbReference>
<dbReference type="InterPro" id="IPR038545">
    <property type="entry name" value="Znf_DBF_sf"/>
</dbReference>
<comment type="caution">
    <text evidence="7">The sequence shown here is derived from an EMBL/GenBank/DDBJ whole genome shotgun (WGS) entry which is preliminary data.</text>
</comment>
<feature type="region of interest" description="Disordered" evidence="5">
    <location>
        <begin position="1"/>
        <end position="22"/>
    </location>
</feature>
<evidence type="ECO:0000313" key="8">
    <source>
        <dbReference type="Proteomes" id="UP000235965"/>
    </source>
</evidence>
<evidence type="ECO:0000256" key="5">
    <source>
        <dbReference type="SAM" id="MobiDB-lite"/>
    </source>
</evidence>
<keyword evidence="3" id="KW-0862">Zinc</keyword>
<feature type="region of interest" description="Disordered" evidence="5">
    <location>
        <begin position="478"/>
        <end position="577"/>
    </location>
</feature>
<dbReference type="EMBL" id="NEVH01027081">
    <property type="protein sequence ID" value="PNF13726.1"/>
    <property type="molecule type" value="Genomic_DNA"/>
</dbReference>
<evidence type="ECO:0000313" key="7">
    <source>
        <dbReference type="EMBL" id="PNF13726.1"/>
    </source>
</evidence>
<keyword evidence="2 4" id="KW-0863">Zinc-finger</keyword>
<keyword evidence="8" id="KW-1185">Reference proteome</keyword>
<accession>A0A2J7PBK7</accession>
<dbReference type="GO" id="GO:0031431">
    <property type="term" value="C:Dbf4-dependent protein kinase complex"/>
    <property type="evidence" value="ECO:0007669"/>
    <property type="project" value="TreeGrafter"/>
</dbReference>
<feature type="compositionally biased region" description="Basic and acidic residues" evidence="5">
    <location>
        <begin position="1084"/>
        <end position="1095"/>
    </location>
</feature>
<evidence type="ECO:0000256" key="1">
    <source>
        <dbReference type="ARBA" id="ARBA00022723"/>
    </source>
</evidence>
<feature type="region of interest" description="Disordered" evidence="5">
    <location>
        <begin position="1075"/>
        <end position="1130"/>
    </location>
</feature>
<sequence length="1580" mass="174170">MLSTSKRDRQKEKEGQSQHCRNAKPLLNKKFYLDLKNHITSSNLEQKLKSLGATVEWFLVKEVNYVVTDRPVRTSAGIAASSGSLSGSTPKCGAVPPSSLTPLGGQGSNESPATLDSPGDGLSGGRRRSKTRAEAMLERAKLQPQQSTVDPLDNAARWSIPIWPLEKVITWLDKIYEKYLKRSSSCDKIKSSSTELRAPFIKLESISRNSKPLYKELSAWPTANFDFEAGGCPFATPKVLAKKVQHTAKQSKEGNEAKDAAHSTKHPLDTPRMTRKAHGRFHRGNDTAVAIQNSTVVSGYCEICQLTFVDQKRHLQSDRHTQFIGNKDNFISLDQLISRGPTMETFLKLNGANQISPCPGELSAHSRRSLRSVVKLHTFSFDTSTSISSPTLWKESEQPLSPTSRKPPPISNTNGHHAIRSSSVKPSLEEKDKMLLQQKESLEVRVQCNGIWSHCYDTRHGGMKSPISGNSVRREQWEIQGGGGGRPQRVRRASASFCSNSSPSLQQQLSPTGSDSGHHLRSRGQLWLPSNLLGTTAEDEGNPARTRLGHTSADPQPARTSRDIALASNEDKGKTGPVVKEEVKPTLCRSGNSQVIRRKRLSVEEKLIEDNKAYYKLELKNSKLRSSGYFPSQREIEMPFKTEVKEEKVEPSLLQKISNSVKCNGEQGQEGTKVEETNSVKFQRVRKSELALLSDEAESFMFGEPVRRNSSTELSEEEEEEEEEESKSKLNKNLKKESVVEESSGKRVCDSKKSVKIKEDDGVTREHPSIASPVVQSKIDGEDGNSCNMLQCDESSVCSMDTCSLASSCDTSSAARQRRKRRTHAEAFIHDNLDYYKFEIPGSRLRFQGSILPPTVSPIENKATSNSNRDNTESKDVPGAPNCSKTDSASKGGKALCNGAHSKVVTCSNEVTNEKEKIVHSEEESKQKAAGEDESKIGKKQEEEEDDRKKEERDEPNVREAVENELPAAMERLHFSFEVVPQSEPWYQTYTRQDEGQEFYAYSCMSDSCYWKPFLLPYEMPSAEGLASGSGCPGGGAGPCGFIRKRRNRFAHLVDKKPRKSPRCHASTLAILSSLMHHRRRKEPGKLKEGTHRSETAAVNSAEEDSSSRDAPGITVSAPDASPATSPVAALSQPVAVEPAVNSDFKSESSADLHETARNIDKMLSLGSEGEEVSGSDLDASGDESKLETNMSQKLIDNKNRKPHSVKKNVQHQNRKWPASKAKKLDFHLIKQHEILEIDPTVLDELTVEHSVVNPLEHNEHRCRGGPKVDVVTLLEEFSSCQCMEEPAVINKDPTGCLSNLSLLGESSCNSSECGASSTCETITFSDGPDGRIMRIRGRKRKRKKNLTGWPADKQRGKRRLISKLNRVDESVVSSDASGKCVNVSNKLYSSAEENIATASGVNEDCGGRIEEGTVETVECYNKSDRRSDRLEVYKEGHGGKVVKSSASEPSVIQEKRVSALSRTGSLDSGGGHSLLEYQPCVRVTKIPDIAGVTVASLPVSSSSSYLIAGISNNRRLRSSTLSSSPPSTSLPVSKKGLSLSSDILKRPIASFQANRRASLRKSLPRSGMHWSTWSDRKRR</sequence>
<feature type="domain" description="DBF4-type" evidence="6">
    <location>
        <begin position="294"/>
        <end position="343"/>
    </location>
</feature>
<feature type="region of interest" description="Disordered" evidence="5">
    <location>
        <begin position="78"/>
        <end position="132"/>
    </location>
</feature>
<evidence type="ECO:0000256" key="4">
    <source>
        <dbReference type="PROSITE-ProRule" id="PRU00600"/>
    </source>
</evidence>
<dbReference type="PANTHER" id="PTHR15375">
    <property type="entry name" value="ACTIVATOR OF S-PHASE KINASE-RELATED"/>
    <property type="match status" value="1"/>
</dbReference>
<feature type="region of interest" description="Disordered" evidence="5">
    <location>
        <begin position="703"/>
        <end position="738"/>
    </location>
</feature>
<dbReference type="GO" id="GO:1901987">
    <property type="term" value="P:regulation of cell cycle phase transition"/>
    <property type="evidence" value="ECO:0007669"/>
    <property type="project" value="TreeGrafter"/>
</dbReference>
<dbReference type="InterPro" id="IPR006572">
    <property type="entry name" value="Znf_DBF"/>
</dbReference>
<feature type="region of interest" description="Disordered" evidence="5">
    <location>
        <begin position="383"/>
        <end position="429"/>
    </location>
</feature>
<reference evidence="7 8" key="1">
    <citation type="submission" date="2017-12" db="EMBL/GenBank/DDBJ databases">
        <title>Hemimetabolous genomes reveal molecular basis of termite eusociality.</title>
        <authorList>
            <person name="Harrison M.C."/>
            <person name="Jongepier E."/>
            <person name="Robertson H.M."/>
            <person name="Arning N."/>
            <person name="Bitard-Feildel T."/>
            <person name="Chao H."/>
            <person name="Childers C.P."/>
            <person name="Dinh H."/>
            <person name="Doddapaneni H."/>
            <person name="Dugan S."/>
            <person name="Gowin J."/>
            <person name="Greiner C."/>
            <person name="Han Y."/>
            <person name="Hu H."/>
            <person name="Hughes D.S.T."/>
            <person name="Huylmans A.-K."/>
            <person name="Kemena C."/>
            <person name="Kremer L.P.M."/>
            <person name="Lee S.L."/>
            <person name="Lopez-Ezquerra A."/>
            <person name="Mallet L."/>
            <person name="Monroy-Kuhn J.M."/>
            <person name="Moser A."/>
            <person name="Murali S.C."/>
            <person name="Muzny D.M."/>
            <person name="Otani S."/>
            <person name="Piulachs M.-D."/>
            <person name="Poelchau M."/>
            <person name="Qu J."/>
            <person name="Schaub F."/>
            <person name="Wada-Katsumata A."/>
            <person name="Worley K.C."/>
            <person name="Xie Q."/>
            <person name="Ylla G."/>
            <person name="Poulsen M."/>
            <person name="Gibbs R.A."/>
            <person name="Schal C."/>
            <person name="Richards S."/>
            <person name="Belles X."/>
            <person name="Korb J."/>
            <person name="Bornberg-Bauer E."/>
        </authorList>
    </citation>
    <scope>NUCLEOTIDE SEQUENCE [LARGE SCALE GENOMIC DNA]</scope>
    <source>
        <tissue evidence="7">Whole body</tissue>
    </source>
</reference>
<feature type="compositionally biased region" description="Acidic residues" evidence="5">
    <location>
        <begin position="714"/>
        <end position="725"/>
    </location>
</feature>
<dbReference type="PROSITE" id="PS51265">
    <property type="entry name" value="ZF_DBF4"/>
    <property type="match status" value="1"/>
</dbReference>
<dbReference type="GO" id="GO:0008270">
    <property type="term" value="F:zinc ion binding"/>
    <property type="evidence" value="ECO:0007669"/>
    <property type="project" value="UniProtKB-KW"/>
</dbReference>
<dbReference type="SMART" id="SM00586">
    <property type="entry name" value="ZnF_DBF"/>
    <property type="match status" value="1"/>
</dbReference>
<feature type="compositionally biased region" description="Basic and acidic residues" evidence="5">
    <location>
        <begin position="1"/>
        <end position="16"/>
    </location>
</feature>
<keyword evidence="1" id="KW-0479">Metal-binding</keyword>
<dbReference type="Pfam" id="PF07535">
    <property type="entry name" value="zf-DBF"/>
    <property type="match status" value="1"/>
</dbReference>
<dbReference type="GO" id="GO:0043539">
    <property type="term" value="F:protein serine/threonine kinase activator activity"/>
    <property type="evidence" value="ECO:0007669"/>
    <property type="project" value="TreeGrafter"/>
</dbReference>
<feature type="compositionally biased region" description="Low complexity" evidence="5">
    <location>
        <begin position="494"/>
        <end position="511"/>
    </location>
</feature>
<dbReference type="OrthoDB" id="21380at2759"/>
<feature type="compositionally biased region" description="Polar residues" evidence="5">
    <location>
        <begin position="411"/>
        <end position="425"/>
    </location>
</feature>
<proteinExistence type="predicted"/>
<dbReference type="PANTHER" id="PTHR15375:SF26">
    <property type="entry name" value="PROTEIN CHIFFON"/>
    <property type="match status" value="1"/>
</dbReference>
<dbReference type="FunFam" id="6.10.250.3410:FF:000001">
    <property type="entry name" value="Protein DBF4 homolog A"/>
    <property type="match status" value="1"/>
</dbReference>
<evidence type="ECO:0000256" key="2">
    <source>
        <dbReference type="ARBA" id="ARBA00022771"/>
    </source>
</evidence>
<feature type="region of interest" description="Disordered" evidence="5">
    <location>
        <begin position="915"/>
        <end position="961"/>
    </location>
</feature>
<dbReference type="STRING" id="105785.A0A2J7PBK7"/>
<dbReference type="GO" id="GO:0010571">
    <property type="term" value="P:positive regulation of nuclear cell cycle DNA replication"/>
    <property type="evidence" value="ECO:0007669"/>
    <property type="project" value="TreeGrafter"/>
</dbReference>
<protein>
    <recommendedName>
        <fullName evidence="6">DBF4-type domain-containing protein</fullName>
    </recommendedName>
</protein>
<dbReference type="InParanoid" id="A0A2J7PBK7"/>
<organism evidence="7 8">
    <name type="scientific">Cryptotermes secundus</name>
    <dbReference type="NCBI Taxonomy" id="105785"/>
    <lineage>
        <taxon>Eukaryota</taxon>
        <taxon>Metazoa</taxon>
        <taxon>Ecdysozoa</taxon>
        <taxon>Arthropoda</taxon>
        <taxon>Hexapoda</taxon>
        <taxon>Insecta</taxon>
        <taxon>Pterygota</taxon>
        <taxon>Neoptera</taxon>
        <taxon>Polyneoptera</taxon>
        <taxon>Dictyoptera</taxon>
        <taxon>Blattodea</taxon>
        <taxon>Blattoidea</taxon>
        <taxon>Termitoidae</taxon>
        <taxon>Kalotermitidae</taxon>
        <taxon>Cryptotermitinae</taxon>
        <taxon>Cryptotermes</taxon>
    </lineage>
</organism>
<name>A0A2J7PBK7_9NEOP</name>
<dbReference type="Proteomes" id="UP000235965">
    <property type="component" value="Unassembled WGS sequence"/>
</dbReference>
<evidence type="ECO:0000259" key="6">
    <source>
        <dbReference type="PROSITE" id="PS51265"/>
    </source>
</evidence>